<protein>
    <recommendedName>
        <fullName evidence="4">PepSY domain-containing protein</fullName>
    </recommendedName>
</protein>
<dbReference type="EMBL" id="CP000851">
    <property type="protein sequence ID" value="ABV88638.1"/>
    <property type="molecule type" value="Genomic_DNA"/>
</dbReference>
<organism evidence="2 3">
    <name type="scientific">Shewanella pealeana (strain ATCC 700345 / ANG-SQ1)</name>
    <dbReference type="NCBI Taxonomy" id="398579"/>
    <lineage>
        <taxon>Bacteria</taxon>
        <taxon>Pseudomonadati</taxon>
        <taxon>Pseudomonadota</taxon>
        <taxon>Gammaproteobacteria</taxon>
        <taxon>Alteromonadales</taxon>
        <taxon>Shewanellaceae</taxon>
        <taxon>Shewanella</taxon>
    </lineage>
</organism>
<feature type="signal peptide" evidence="1">
    <location>
        <begin position="1"/>
        <end position="45"/>
    </location>
</feature>
<evidence type="ECO:0000313" key="2">
    <source>
        <dbReference type="EMBL" id="ABV88638.1"/>
    </source>
</evidence>
<sequence length="122" mass="13803">MKRLKLIKRLMQIRRLGQQKQQKQASLIAGLLLSALTMSPSVALAEGKEAEQEAGGKELTAPTLNTATAGLEQALPEPEKPQRGDTRVVVQVRDGWQYTYHQRFEKNGTWFTLEMNQRLIDK</sequence>
<dbReference type="Proteomes" id="UP000002608">
    <property type="component" value="Chromosome"/>
</dbReference>
<name>A8H7V1_SHEPA</name>
<evidence type="ECO:0000256" key="1">
    <source>
        <dbReference type="SAM" id="SignalP"/>
    </source>
</evidence>
<reference evidence="2 3" key="1">
    <citation type="submission" date="2007-10" db="EMBL/GenBank/DDBJ databases">
        <title>Complete sequence of Shewanella pealeana ATCC 700345.</title>
        <authorList>
            <consortium name="US DOE Joint Genome Institute"/>
            <person name="Copeland A."/>
            <person name="Lucas S."/>
            <person name="Lapidus A."/>
            <person name="Barry K."/>
            <person name="Glavina del Rio T."/>
            <person name="Dalin E."/>
            <person name="Tice H."/>
            <person name="Pitluck S."/>
            <person name="Chertkov O."/>
            <person name="Brettin T."/>
            <person name="Bruce D."/>
            <person name="Detter J.C."/>
            <person name="Han C."/>
            <person name="Schmutz J."/>
            <person name="Larimer F."/>
            <person name="Land M."/>
            <person name="Hauser L."/>
            <person name="Kyrpides N."/>
            <person name="Kim E."/>
            <person name="Zhao J.-S.Z."/>
            <person name="Manno D."/>
            <person name="Hawari J."/>
            <person name="Richardson P."/>
        </authorList>
    </citation>
    <scope>NUCLEOTIDE SEQUENCE [LARGE SCALE GENOMIC DNA]</scope>
    <source>
        <strain evidence="3">ATCC 700345 / ANG-SQ1</strain>
    </source>
</reference>
<feature type="chain" id="PRO_5002722487" description="PepSY domain-containing protein" evidence="1">
    <location>
        <begin position="46"/>
        <end position="122"/>
    </location>
</feature>
<dbReference type="RefSeq" id="WP_012156537.1">
    <property type="nucleotide sequence ID" value="NC_009901.1"/>
</dbReference>
<dbReference type="AlphaFoldDB" id="A8H7V1"/>
<evidence type="ECO:0008006" key="4">
    <source>
        <dbReference type="Google" id="ProtNLM"/>
    </source>
</evidence>
<gene>
    <name evidence="2" type="ordered locus">Spea_3323</name>
</gene>
<dbReference type="KEGG" id="spl:Spea_3323"/>
<proteinExistence type="predicted"/>
<keyword evidence="3" id="KW-1185">Reference proteome</keyword>
<keyword evidence="1" id="KW-0732">Signal</keyword>
<accession>A8H7V1</accession>
<dbReference type="HOGENOM" id="CLU_2025155_0_0_6"/>
<evidence type="ECO:0000313" key="3">
    <source>
        <dbReference type="Proteomes" id="UP000002608"/>
    </source>
</evidence>